<dbReference type="Proteomes" id="UP000092950">
    <property type="component" value="Chromosome"/>
</dbReference>
<feature type="compositionally biased region" description="Basic and acidic residues" evidence="1">
    <location>
        <begin position="88"/>
        <end position="103"/>
    </location>
</feature>
<organism evidence="2 3">
    <name type="scientific">Bordetella pseudohinzii</name>
    <dbReference type="NCBI Taxonomy" id="1331258"/>
    <lineage>
        <taxon>Bacteria</taxon>
        <taxon>Pseudomonadati</taxon>
        <taxon>Pseudomonadota</taxon>
        <taxon>Betaproteobacteria</taxon>
        <taxon>Burkholderiales</taxon>
        <taxon>Alcaligenaceae</taxon>
        <taxon>Bordetella</taxon>
    </lineage>
</organism>
<dbReference type="EMBL" id="CP016440">
    <property type="protein sequence ID" value="ANY17289.1"/>
    <property type="molecule type" value="Genomic_DNA"/>
</dbReference>
<evidence type="ECO:0008006" key="4">
    <source>
        <dbReference type="Google" id="ProtNLM"/>
    </source>
</evidence>
<sequence>MTADSQKFAVFGPILAPLSAPRKAHMASIQKTAKGYRAQIKIQGTRDSQVFATRREAVEWAARRESEIRDQATMPLGEQHTLQQALRKYAEEVSPQKRGERWEQTQAGSPSNEKATRRWL</sequence>
<protein>
    <recommendedName>
        <fullName evidence="4">Integrase DNA-binding domain-containing protein</fullName>
    </recommendedName>
</protein>
<proteinExistence type="predicted"/>
<evidence type="ECO:0000313" key="2">
    <source>
        <dbReference type="EMBL" id="ANY17289.1"/>
    </source>
</evidence>
<reference evidence="2 3" key="1">
    <citation type="submission" date="2016-07" db="EMBL/GenBank/DDBJ databases">
        <title>Complete genome sequences of Bordetella pseudohinzii.</title>
        <authorList>
            <person name="Spilker T."/>
            <person name="Darrah R."/>
            <person name="LiPuma J.J."/>
        </authorList>
    </citation>
    <scope>NUCLEOTIDE SEQUENCE [LARGE SCALE GENOMIC DNA]</scope>
    <source>
        <strain evidence="2 3">HI4681</strain>
    </source>
</reference>
<feature type="compositionally biased region" description="Polar residues" evidence="1">
    <location>
        <begin position="104"/>
        <end position="113"/>
    </location>
</feature>
<keyword evidence="3" id="KW-1185">Reference proteome</keyword>
<name>A0ABM6DHM6_9BORD</name>
<gene>
    <name evidence="2" type="ORF">BBN53_16245</name>
</gene>
<evidence type="ECO:0000313" key="3">
    <source>
        <dbReference type="Proteomes" id="UP000092950"/>
    </source>
</evidence>
<accession>A0ABM6DHM6</accession>
<feature type="region of interest" description="Disordered" evidence="1">
    <location>
        <begin position="88"/>
        <end position="120"/>
    </location>
</feature>
<evidence type="ECO:0000256" key="1">
    <source>
        <dbReference type="SAM" id="MobiDB-lite"/>
    </source>
</evidence>